<dbReference type="AlphaFoldDB" id="A0AAD8A748"/>
<evidence type="ECO:0000313" key="2">
    <source>
        <dbReference type="Proteomes" id="UP001233999"/>
    </source>
</evidence>
<organism evidence="1 2">
    <name type="scientific">Diploptera punctata</name>
    <name type="common">Pacific beetle cockroach</name>
    <dbReference type="NCBI Taxonomy" id="6984"/>
    <lineage>
        <taxon>Eukaryota</taxon>
        <taxon>Metazoa</taxon>
        <taxon>Ecdysozoa</taxon>
        <taxon>Arthropoda</taxon>
        <taxon>Hexapoda</taxon>
        <taxon>Insecta</taxon>
        <taxon>Pterygota</taxon>
        <taxon>Neoptera</taxon>
        <taxon>Polyneoptera</taxon>
        <taxon>Dictyoptera</taxon>
        <taxon>Blattodea</taxon>
        <taxon>Blaberoidea</taxon>
        <taxon>Blaberidae</taxon>
        <taxon>Diplopterinae</taxon>
        <taxon>Diploptera</taxon>
    </lineage>
</organism>
<comment type="caution">
    <text evidence="1">The sequence shown here is derived from an EMBL/GenBank/DDBJ whole genome shotgun (WGS) entry which is preliminary data.</text>
</comment>
<evidence type="ECO:0000313" key="1">
    <source>
        <dbReference type="EMBL" id="KAJ9593719.1"/>
    </source>
</evidence>
<protein>
    <submittedName>
        <fullName evidence="1">Uncharacterized protein</fullName>
    </submittedName>
</protein>
<dbReference type="EMBL" id="JASPKZ010003412">
    <property type="protein sequence ID" value="KAJ9593719.1"/>
    <property type="molecule type" value="Genomic_DNA"/>
</dbReference>
<reference evidence="1" key="2">
    <citation type="submission" date="2023-05" db="EMBL/GenBank/DDBJ databases">
        <authorList>
            <person name="Fouks B."/>
        </authorList>
    </citation>
    <scope>NUCLEOTIDE SEQUENCE</scope>
    <source>
        <strain evidence="1">Stay&amp;Tobe</strain>
        <tissue evidence="1">Testes</tissue>
    </source>
</reference>
<proteinExistence type="predicted"/>
<reference evidence="1" key="1">
    <citation type="journal article" date="2023" name="IScience">
        <title>Live-bearing cockroach genome reveals convergent evolutionary mechanisms linked to viviparity in insects and beyond.</title>
        <authorList>
            <person name="Fouks B."/>
            <person name="Harrison M.C."/>
            <person name="Mikhailova A.A."/>
            <person name="Marchal E."/>
            <person name="English S."/>
            <person name="Carruthers M."/>
            <person name="Jennings E.C."/>
            <person name="Chiamaka E.L."/>
            <person name="Frigard R.A."/>
            <person name="Pippel M."/>
            <person name="Attardo G.M."/>
            <person name="Benoit J.B."/>
            <person name="Bornberg-Bauer E."/>
            <person name="Tobe S.S."/>
        </authorList>
    </citation>
    <scope>NUCLEOTIDE SEQUENCE</scope>
    <source>
        <strain evidence="1">Stay&amp;Tobe</strain>
    </source>
</reference>
<feature type="non-terminal residue" evidence="1">
    <location>
        <position position="114"/>
    </location>
</feature>
<keyword evidence="2" id="KW-1185">Reference proteome</keyword>
<sequence length="114" mass="13326">LFLKNLSGIGMGLENERTLDRIWVLAELFLKNVRLKNVILIASVEEYRTGEQEDPRSNQGEYKSGIRGRFREVFLKKKLIKNISQCISNDKTRDQKVNGSNVIRKLYIELYMYA</sequence>
<name>A0AAD8A748_DIPPU</name>
<feature type="non-terminal residue" evidence="1">
    <location>
        <position position="1"/>
    </location>
</feature>
<accession>A0AAD8A748</accession>
<gene>
    <name evidence="1" type="ORF">L9F63_014730</name>
</gene>
<dbReference type="Proteomes" id="UP001233999">
    <property type="component" value="Unassembled WGS sequence"/>
</dbReference>